<dbReference type="Pfam" id="PF13682">
    <property type="entry name" value="CZB"/>
    <property type="match status" value="1"/>
</dbReference>
<evidence type="ECO:0000256" key="3">
    <source>
        <dbReference type="PROSITE-ProRule" id="PRU00284"/>
    </source>
</evidence>
<dbReference type="Gene3D" id="1.20.120.30">
    <property type="entry name" value="Aspartate receptor, ligand-binding domain"/>
    <property type="match status" value="1"/>
</dbReference>
<evidence type="ECO:0000313" key="7">
    <source>
        <dbReference type="Proteomes" id="UP001304071"/>
    </source>
</evidence>
<dbReference type="Proteomes" id="UP001304071">
    <property type="component" value="Chromosome 2"/>
</dbReference>
<evidence type="ECO:0000313" key="6">
    <source>
        <dbReference type="EMBL" id="WPC76835.1"/>
    </source>
</evidence>
<organism evidence="6 7">
    <name type="scientific">Vibrio porteresiae DSM 19223</name>
    <dbReference type="NCBI Taxonomy" id="1123496"/>
    <lineage>
        <taxon>Bacteria</taxon>
        <taxon>Pseudomonadati</taxon>
        <taxon>Pseudomonadota</taxon>
        <taxon>Gammaproteobacteria</taxon>
        <taxon>Vibrionales</taxon>
        <taxon>Vibrionaceae</taxon>
        <taxon>Vibrio</taxon>
    </lineage>
</organism>
<proteinExistence type="predicted"/>
<keyword evidence="4" id="KW-0175">Coiled coil</keyword>
<keyword evidence="2 3" id="KW-0807">Transducer</keyword>
<dbReference type="PROSITE" id="PS50111">
    <property type="entry name" value="CHEMOTAXIS_TRANSDUC_2"/>
    <property type="match status" value="1"/>
</dbReference>
<accession>A0ABZ0QMT9</accession>
<feature type="domain" description="Methyl-accepting transducer" evidence="5">
    <location>
        <begin position="72"/>
        <end position="263"/>
    </location>
</feature>
<dbReference type="SMART" id="SM00283">
    <property type="entry name" value="MA"/>
    <property type="match status" value="1"/>
</dbReference>
<dbReference type="PANTHER" id="PTHR32089:SF70">
    <property type="entry name" value="ENERGY TAXIS MODULATING METHYL ACCEPTING SENSORY TRANSDUCER"/>
    <property type="match status" value="1"/>
</dbReference>
<evidence type="ECO:0000256" key="2">
    <source>
        <dbReference type="ARBA" id="ARBA00023224"/>
    </source>
</evidence>
<dbReference type="EMBL" id="CP138204">
    <property type="protein sequence ID" value="WPC76835.1"/>
    <property type="molecule type" value="Genomic_DNA"/>
</dbReference>
<reference evidence="6 7" key="1">
    <citation type="submission" date="2023-11" db="EMBL/GenBank/DDBJ databases">
        <title>Plant-associative lifestyle of Vibrio porteresiae and its evolutionary dynamics.</title>
        <authorList>
            <person name="Rameshkumar N."/>
            <person name="Kirti K."/>
        </authorList>
    </citation>
    <scope>NUCLEOTIDE SEQUENCE [LARGE SCALE GENOMIC DNA]</scope>
    <source>
        <strain evidence="6 7">MSSRF30</strain>
    </source>
</reference>
<evidence type="ECO:0000256" key="4">
    <source>
        <dbReference type="SAM" id="Coils"/>
    </source>
</evidence>
<dbReference type="PANTHER" id="PTHR32089">
    <property type="entry name" value="METHYL-ACCEPTING CHEMOTAXIS PROTEIN MCPB"/>
    <property type="match status" value="1"/>
</dbReference>
<keyword evidence="7" id="KW-1185">Reference proteome</keyword>
<dbReference type="InterPro" id="IPR025991">
    <property type="entry name" value="Chemoreceptor_zinc-bind_dom"/>
</dbReference>
<sequence length="362" mass="40084">MFSRHWKQKAEQLEAALNQERLAHQDELAGLKALLSEKESAIAQLNSREHTESDLIRCQLRGGALLDTIRNALASSATSLVEKNAELAELDQMFIQTREALIRLSERAERINSQANINMDAANVLDTTASSIGQLIRSIQEISEQTNLLALNAAIEAARAGEAGRGFAVVADEVRSLASKASQASDKIETLIGQVITQTASIKDSIKKTQDYSLEVATSSDQIESTVNEVLDTSTSMQQVIKAATAQSFLNTVKLDHAVWKNTIYSHIEKQRFESQVNKHTECRLGKWYFEGNGAKQFSHLRHFAALDAPHKTVHDSGHEALVAGQNHQMDKMVQHLNKMETASEEVVKVIDQLLIDMMQSQ</sequence>
<dbReference type="Pfam" id="PF00015">
    <property type="entry name" value="MCPsignal"/>
    <property type="match status" value="1"/>
</dbReference>
<evidence type="ECO:0000259" key="5">
    <source>
        <dbReference type="PROSITE" id="PS50111"/>
    </source>
</evidence>
<dbReference type="RefSeq" id="WP_315972759.1">
    <property type="nucleotide sequence ID" value="NZ_AP024896.1"/>
</dbReference>
<dbReference type="Gene3D" id="6.10.250.3200">
    <property type="match status" value="1"/>
</dbReference>
<dbReference type="SUPFAM" id="SSF58104">
    <property type="entry name" value="Methyl-accepting chemotaxis protein (MCP) signaling domain"/>
    <property type="match status" value="1"/>
</dbReference>
<protein>
    <submittedName>
        <fullName evidence="6">Methyl-accepting chemotaxis protein</fullName>
    </submittedName>
</protein>
<dbReference type="InterPro" id="IPR004089">
    <property type="entry name" value="MCPsignal_dom"/>
</dbReference>
<evidence type="ECO:0000256" key="1">
    <source>
        <dbReference type="ARBA" id="ARBA00004370"/>
    </source>
</evidence>
<feature type="coiled-coil region" evidence="4">
    <location>
        <begin position="3"/>
        <end position="48"/>
    </location>
</feature>
<comment type="subcellular location">
    <subcellularLocation>
        <location evidence="1">Membrane</location>
    </subcellularLocation>
</comment>
<name>A0ABZ0QMT9_9VIBR</name>
<gene>
    <name evidence="6" type="ORF">R8Z52_20115</name>
</gene>